<evidence type="ECO:0000313" key="2">
    <source>
        <dbReference type="Proteomes" id="UP000430670"/>
    </source>
</evidence>
<reference evidence="1 2" key="1">
    <citation type="submission" date="2019-11" db="EMBL/GenBank/DDBJ databases">
        <title>Whole-genome sequence of a the green, strictly anaerobic photosynthetic bacterium Heliobacillus mobilis DSM 6151.</title>
        <authorList>
            <person name="Kyndt J.A."/>
            <person name="Meyer T.E."/>
        </authorList>
    </citation>
    <scope>NUCLEOTIDE SEQUENCE [LARGE SCALE GENOMIC DNA]</scope>
    <source>
        <strain evidence="1 2">DSM 6151</strain>
    </source>
</reference>
<sequence>MENSPLDRSTYKQTPSTQVVYSPLPTGPVDYECMTAAIQFDCIIHLHKIVQNEVKASVLPEEKKENIRGDSISLISPIVVRKEANRFRFIHPIKVYRFPRDAKIKAGHVLNIKESTEIFASEYGSSSKTDIKVTVTFDVLLFLSALIFGKNRIFIWQSRGLEAHQFFQVPSTSEGDFMAQSQITVSGWFYP</sequence>
<dbReference type="EMBL" id="WNKU01000024">
    <property type="protein sequence ID" value="MTV50391.1"/>
    <property type="molecule type" value="Genomic_DNA"/>
</dbReference>
<gene>
    <name evidence="1" type="ORF">GJ688_15610</name>
</gene>
<proteinExistence type="predicted"/>
<protein>
    <submittedName>
        <fullName evidence="1">Uncharacterized protein</fullName>
    </submittedName>
</protein>
<accession>A0A6I3SN15</accession>
<evidence type="ECO:0000313" key="1">
    <source>
        <dbReference type="EMBL" id="MTV50391.1"/>
    </source>
</evidence>
<keyword evidence="2" id="KW-1185">Reference proteome</keyword>
<dbReference type="Proteomes" id="UP000430670">
    <property type="component" value="Unassembled WGS sequence"/>
</dbReference>
<name>A0A6I3SN15_HELMO</name>
<organism evidence="1 2">
    <name type="scientific">Heliobacterium mobile</name>
    <name type="common">Heliobacillus mobilis</name>
    <dbReference type="NCBI Taxonomy" id="28064"/>
    <lineage>
        <taxon>Bacteria</taxon>
        <taxon>Bacillati</taxon>
        <taxon>Bacillota</taxon>
        <taxon>Clostridia</taxon>
        <taxon>Eubacteriales</taxon>
        <taxon>Heliobacteriaceae</taxon>
        <taxon>Heliobacterium</taxon>
    </lineage>
</organism>
<dbReference type="RefSeq" id="WP_170292063.1">
    <property type="nucleotide sequence ID" value="NZ_WNKU01000024.1"/>
</dbReference>
<dbReference type="AlphaFoldDB" id="A0A6I3SN15"/>
<comment type="caution">
    <text evidence="1">The sequence shown here is derived from an EMBL/GenBank/DDBJ whole genome shotgun (WGS) entry which is preliminary data.</text>
</comment>